<sequence length="507" mass="58296">MSLTSIIRPFFKPRMKELEKHNFAAEELQRSVLCRIVSKGQNTEYGIKHLLNTTKNYDQFVQNVPLNSYETLKNDIDRMRHGESDILWPGIVKWYAKSSGTTNDKSKFIPVSNDGLHRIHYRGGADVVALYLRNNPKSRLFDGRSLILGGSHASNYNLPGSLVGDLSAILIENINPLINLFRVPKKGTALLSDFEVKRDRIARETVNKNVTNISGVPSWMLSVLVRVMELSGKKHLEDVWPNLEVFFHGGIAFTPYRKQYEELITSSKMHYMETYNASEGFFGIQDDPDDRSMLLMLDYDEFYEFIPMDEFDKEQPTVVPLWGIETGVNYAMVITTSCGLWRYIIGDTIQFTSKNPYKFIITGRTKYFINAFGEELIMDNAEKGLAYACEKTGAQVSEYTAAPVYMDNKAHCRHQWLIEFSKEPADLKEFAEILDRRLQEINSDYEAKRFHNITLQPLEIIKARPELFNDWLKSKGKLGGQHKIPRLSNSRKNIDELLAMNKEQKGK</sequence>
<evidence type="ECO:0000259" key="2">
    <source>
        <dbReference type="Pfam" id="PF23572"/>
    </source>
</evidence>
<feature type="domain" description="GH3 C-terminal" evidence="2">
    <location>
        <begin position="380"/>
        <end position="492"/>
    </location>
</feature>
<dbReference type="EMBL" id="JAMXLY010000022">
    <property type="protein sequence ID" value="MCO6025624.1"/>
    <property type="molecule type" value="Genomic_DNA"/>
</dbReference>
<dbReference type="InterPro" id="IPR055377">
    <property type="entry name" value="GH3_M"/>
</dbReference>
<evidence type="ECO:0000313" key="4">
    <source>
        <dbReference type="Proteomes" id="UP001204015"/>
    </source>
</evidence>
<gene>
    <name evidence="3" type="ORF">NG821_07195</name>
</gene>
<dbReference type="RefSeq" id="WP_252760982.1">
    <property type="nucleotide sequence ID" value="NZ_JAMXLY010000022.1"/>
</dbReference>
<dbReference type="PANTHER" id="PTHR31901">
    <property type="entry name" value="GH3 DOMAIN-CONTAINING PROTEIN"/>
    <property type="match status" value="1"/>
</dbReference>
<comment type="caution">
    <text evidence="3">The sequence shown here is derived from an EMBL/GenBank/DDBJ whole genome shotgun (WGS) entry which is preliminary data.</text>
</comment>
<feature type="domain" description="GH3 middle" evidence="1">
    <location>
        <begin position="295"/>
        <end position="356"/>
    </location>
</feature>
<dbReference type="PANTHER" id="PTHR31901:SF9">
    <property type="entry name" value="GH3 DOMAIN-CONTAINING PROTEIN"/>
    <property type="match status" value="1"/>
</dbReference>
<evidence type="ECO:0000313" key="3">
    <source>
        <dbReference type="EMBL" id="MCO6025624.1"/>
    </source>
</evidence>
<dbReference type="Proteomes" id="UP001204015">
    <property type="component" value="Unassembled WGS sequence"/>
</dbReference>
<dbReference type="Pfam" id="PF03321">
    <property type="entry name" value="GH3"/>
    <property type="match status" value="1"/>
</dbReference>
<dbReference type="Pfam" id="PF23572">
    <property type="entry name" value="GH3_C"/>
    <property type="match status" value="1"/>
</dbReference>
<evidence type="ECO:0000259" key="1">
    <source>
        <dbReference type="Pfam" id="PF23571"/>
    </source>
</evidence>
<proteinExistence type="predicted"/>
<name>A0ABT1BXB5_9BACT</name>
<dbReference type="InterPro" id="IPR055378">
    <property type="entry name" value="GH3_C"/>
</dbReference>
<protein>
    <submittedName>
        <fullName evidence="3">GH3 auxin-responsive promoter family protein</fullName>
    </submittedName>
</protein>
<reference evidence="3 4" key="1">
    <citation type="submission" date="2022-06" db="EMBL/GenBank/DDBJ databases">
        <title>A taxonomic note on the genus Prevotella: Description of four novel genera and emended description of the genera Hallella and Xylanibacter.</title>
        <authorList>
            <person name="Hitch T.C.A."/>
        </authorList>
    </citation>
    <scope>NUCLEOTIDE SEQUENCE [LARGE SCALE GENOMIC DNA]</scope>
    <source>
        <strain evidence="3 4">DSM 100619</strain>
    </source>
</reference>
<keyword evidence="4" id="KW-1185">Reference proteome</keyword>
<dbReference type="Pfam" id="PF23571">
    <property type="entry name" value="GH3_M"/>
    <property type="match status" value="1"/>
</dbReference>
<accession>A0ABT1BXB5</accession>
<organism evidence="3 4">
    <name type="scientific">Segatella cerevisiae</name>
    <dbReference type="NCBI Taxonomy" id="2053716"/>
    <lineage>
        <taxon>Bacteria</taxon>
        <taxon>Pseudomonadati</taxon>
        <taxon>Bacteroidota</taxon>
        <taxon>Bacteroidia</taxon>
        <taxon>Bacteroidales</taxon>
        <taxon>Prevotellaceae</taxon>
        <taxon>Segatella</taxon>
    </lineage>
</organism>
<dbReference type="InterPro" id="IPR004993">
    <property type="entry name" value="GH3"/>
</dbReference>